<proteinExistence type="predicted"/>
<dbReference type="Proteomes" id="UP000236520">
    <property type="component" value="Unassembled WGS sequence"/>
</dbReference>
<feature type="region of interest" description="Disordered" evidence="1">
    <location>
        <begin position="1"/>
        <end position="42"/>
    </location>
</feature>
<reference evidence="2 3" key="1">
    <citation type="submission" date="2015-09" db="EMBL/GenBank/DDBJ databases">
        <title>Genome sequence, genome mining and natural product profiling of a biocontrol bacterium Streptomyces malaysiensis F913.</title>
        <authorList>
            <person name="Xu Y."/>
            <person name="Wei J."/>
            <person name="Xie J."/>
            <person name="Li T."/>
            <person name="Zhou Z."/>
        </authorList>
    </citation>
    <scope>NUCLEOTIDE SEQUENCE [LARGE SCALE GENOMIC DNA]</scope>
    <source>
        <strain evidence="2 3">F913</strain>
    </source>
</reference>
<feature type="compositionally biased region" description="Basic and acidic residues" evidence="1">
    <location>
        <begin position="18"/>
        <end position="42"/>
    </location>
</feature>
<sequence length="100" mass="11125">MPLRLLRQRGGHAVSGGSRRDQRHRDDREAAHPFPDESGDRIGQRVVARSGEATRHGQIRVAYGQLLYECVEGGGMPFVSRADACDEQGGRGRHEVSLYR</sequence>
<dbReference type="AlphaFoldDB" id="A0A2J7Z849"/>
<accession>A0A2J7Z849</accession>
<organism evidence="2 3">
    <name type="scientific">Streptomyces malaysiensis</name>
    <dbReference type="NCBI Taxonomy" id="92644"/>
    <lineage>
        <taxon>Bacteria</taxon>
        <taxon>Bacillati</taxon>
        <taxon>Actinomycetota</taxon>
        <taxon>Actinomycetes</taxon>
        <taxon>Kitasatosporales</taxon>
        <taxon>Streptomycetaceae</taxon>
        <taxon>Streptomyces</taxon>
        <taxon>Streptomyces violaceusniger group</taxon>
    </lineage>
</organism>
<keyword evidence="3" id="KW-1185">Reference proteome</keyword>
<gene>
    <name evidence="2" type="ORF">SMF913_12485</name>
</gene>
<evidence type="ECO:0000313" key="3">
    <source>
        <dbReference type="Proteomes" id="UP000236520"/>
    </source>
</evidence>
<evidence type="ECO:0000313" key="2">
    <source>
        <dbReference type="EMBL" id="PNG96460.1"/>
    </source>
</evidence>
<dbReference type="EMBL" id="LJIW01000001">
    <property type="protein sequence ID" value="PNG96460.1"/>
    <property type="molecule type" value="Genomic_DNA"/>
</dbReference>
<protein>
    <submittedName>
        <fullName evidence="2">Uncharacterized protein</fullName>
    </submittedName>
</protein>
<feature type="compositionally biased region" description="Basic residues" evidence="1">
    <location>
        <begin position="1"/>
        <end position="10"/>
    </location>
</feature>
<name>A0A2J7Z849_STRMQ</name>
<comment type="caution">
    <text evidence="2">The sequence shown here is derived from an EMBL/GenBank/DDBJ whole genome shotgun (WGS) entry which is preliminary data.</text>
</comment>
<evidence type="ECO:0000256" key="1">
    <source>
        <dbReference type="SAM" id="MobiDB-lite"/>
    </source>
</evidence>